<evidence type="ECO:0000256" key="3">
    <source>
        <dbReference type="ARBA" id="ARBA00010790"/>
    </source>
</evidence>
<dbReference type="GO" id="GO:0050660">
    <property type="term" value="F:flavin adenine dinucleotide binding"/>
    <property type="evidence" value="ECO:0007669"/>
    <property type="project" value="InterPro"/>
</dbReference>
<keyword evidence="8" id="KW-0732">Signal</keyword>
<name>A0A409XJY4_PSICY</name>
<keyword evidence="11" id="KW-0325">Glycoprotein</keyword>
<feature type="active site" description="Proton acceptor" evidence="18">
    <location>
        <position position="608"/>
    </location>
</feature>
<comment type="catalytic activity">
    <reaction evidence="15">
        <text>pyranose + acceptor = pyranos-3-ulose + reduced acceptor.</text>
        <dbReference type="EC" id="1.1.99.29"/>
    </reaction>
</comment>
<dbReference type="OrthoDB" id="269227at2759"/>
<evidence type="ECO:0000256" key="1">
    <source>
        <dbReference type="ARBA" id="ARBA00001974"/>
    </source>
</evidence>
<feature type="domain" description="Glucose-methanol-choline oxidoreductase N-terminal" evidence="20">
    <location>
        <begin position="312"/>
        <end position="326"/>
    </location>
</feature>
<dbReference type="InParanoid" id="A0A409XJY4"/>
<evidence type="ECO:0000256" key="16">
    <source>
        <dbReference type="ARBA" id="ARBA00034050"/>
    </source>
</evidence>
<proteinExistence type="inferred from homology"/>
<evidence type="ECO:0000256" key="14">
    <source>
        <dbReference type="ARBA" id="ARBA00034010"/>
    </source>
</evidence>
<keyword evidence="9 19" id="KW-0274">FAD</keyword>
<dbReference type="InterPro" id="IPR036188">
    <property type="entry name" value="FAD/NAD-bd_sf"/>
</dbReference>
<evidence type="ECO:0000256" key="4">
    <source>
        <dbReference type="ARBA" id="ARBA00011245"/>
    </source>
</evidence>
<dbReference type="Pfam" id="PF05199">
    <property type="entry name" value="GMC_oxred_C"/>
    <property type="match status" value="1"/>
</dbReference>
<comment type="subcellular location">
    <subcellularLocation>
        <location evidence="2">Secreted</location>
    </subcellularLocation>
</comment>
<keyword evidence="7" id="KW-0285">Flavoprotein</keyword>
<comment type="catalytic activity">
    <reaction evidence="17">
        <text>a pyranoside + acceptor = a pyranosid-3,4-diulose + reduced acceptor.</text>
        <dbReference type="EC" id="1.1.99.29"/>
    </reaction>
</comment>
<evidence type="ECO:0000256" key="12">
    <source>
        <dbReference type="ARBA" id="ARBA00024699"/>
    </source>
</evidence>
<organism evidence="21 22">
    <name type="scientific">Psilocybe cyanescens</name>
    <dbReference type="NCBI Taxonomy" id="93625"/>
    <lineage>
        <taxon>Eukaryota</taxon>
        <taxon>Fungi</taxon>
        <taxon>Dikarya</taxon>
        <taxon>Basidiomycota</taxon>
        <taxon>Agaricomycotina</taxon>
        <taxon>Agaricomycetes</taxon>
        <taxon>Agaricomycetidae</taxon>
        <taxon>Agaricales</taxon>
        <taxon>Agaricineae</taxon>
        <taxon>Strophariaceae</taxon>
        <taxon>Psilocybe</taxon>
    </lineage>
</organism>
<evidence type="ECO:0000256" key="2">
    <source>
        <dbReference type="ARBA" id="ARBA00004613"/>
    </source>
</evidence>
<comment type="function">
    <text evidence="12">Catalyzes the single-oxidation or sequential double oxidation reaction of carbohydrates primarily at carbon-2 and/or carbon-3 with the concomitant reduction of the flavin. The enzyme exhibits a broad sugar substrate specificity, oxidizing different aldopyranoses to the corresponding C-1, C-2, C-3 or C-1,2, C-2,3 and C-3,4 (di)dehydro sugars with substrate-specific regioselectivity. Accepts only a narrow range of electron acceptors such as substituted benzoquinones and complexed metal ions and reacts extremely slowly with O(2) as acceptor. May play a role in the natural recycling of plant matter by oxidizing all major monosaccharides in lignocellulose and by reducing quinone compounds or reactive radical species generated during lignin depolymerization.</text>
</comment>
<evidence type="ECO:0000256" key="18">
    <source>
        <dbReference type="PIRSR" id="PIRSR000137-1"/>
    </source>
</evidence>
<comment type="cofactor">
    <cofactor evidence="1 19">
        <name>FAD</name>
        <dbReference type="ChEBI" id="CHEBI:57692"/>
    </cofactor>
</comment>
<dbReference type="SUPFAM" id="SSF51905">
    <property type="entry name" value="FAD/NAD(P)-binding domain"/>
    <property type="match status" value="1"/>
</dbReference>
<sequence length="630" mass="68362">MPIVPFERFVCASFDYLILGGGTAGLALASRLSEDDNLTIGVIEAGGVPADIPEINVPAFIGRTIADPTYDWTFLSVPQVHAKGRTVLQPRGKGLGGSSIINFMGLFRPSKIEYDALEGLGNKGWNWENLLGYMKKRHKQGENTFPGGLSSEDAKKYAANPKSAYHGVDGPLQKSLPLSVPPQLGLLFDSAEELGVPRNGEMGDGTNIGSMSCFTSIDPRSAKRSSAFSAYFLPIESRPNLLVLTSAQVTKVAFLILFEIDPTGVHRAVGAQFIYEEHQASIAGVKKDVIASAGQFSILPTNEYFYNFSTIGALQTPHLLELSGVGDQSILRKYGIEPLIHLPGVGENLQEHPCVATIVEIDSKYQTMDEIADPGKMEMHQELYKQQKGLFASIPAAGFIFLSAKHLDTVGDAVSFRRSPELAEPSLQRGLNKQYKLQKEWLTGEEVAQAEILYFNGHQSQPPPLPIPGKRYASFVHVVMHPLSRGSVHLTSSDPLVPPAIDPNYLADPADLEFLSKAVNFSTRLVSTGPFGEIVKGRVVPEQDILGDSKKLKEWIKESVRSTFHPIGTAAMLPQEDGGVVDSELRVYGTANLRVVDVSVLPMQLSCHIQSAAYAIAEKAADILKNGGKV</sequence>
<dbReference type="Pfam" id="PF00732">
    <property type="entry name" value="GMC_oxred_N"/>
    <property type="match status" value="1"/>
</dbReference>
<keyword evidence="22" id="KW-1185">Reference proteome</keyword>
<evidence type="ECO:0000256" key="6">
    <source>
        <dbReference type="ARBA" id="ARBA00022525"/>
    </source>
</evidence>
<keyword evidence="10" id="KW-0560">Oxidoreductase</keyword>
<dbReference type="Gene3D" id="3.50.50.60">
    <property type="entry name" value="FAD/NAD(P)-binding domain"/>
    <property type="match status" value="1"/>
</dbReference>
<dbReference type="Gene3D" id="3.30.560.10">
    <property type="entry name" value="Glucose Oxidase, domain 3"/>
    <property type="match status" value="1"/>
</dbReference>
<dbReference type="InterPro" id="IPR000172">
    <property type="entry name" value="GMC_OxRdtase_N"/>
</dbReference>
<gene>
    <name evidence="21" type="ORF">CVT25_013961</name>
</gene>
<feature type="binding site" evidence="19">
    <location>
        <position position="249"/>
    </location>
    <ligand>
        <name>FAD</name>
        <dbReference type="ChEBI" id="CHEBI:57692"/>
    </ligand>
</feature>
<dbReference type="GO" id="GO:0033718">
    <property type="term" value="F:pyranose dehydrogenase (acceptor) activity"/>
    <property type="evidence" value="ECO:0007669"/>
    <property type="project" value="UniProtKB-EC"/>
</dbReference>
<evidence type="ECO:0000256" key="17">
    <source>
        <dbReference type="ARBA" id="ARBA00034059"/>
    </source>
</evidence>
<evidence type="ECO:0000259" key="20">
    <source>
        <dbReference type="PROSITE" id="PS00624"/>
    </source>
</evidence>
<dbReference type="PANTHER" id="PTHR11552:SF201">
    <property type="entry name" value="GLUCOSE-METHANOL-CHOLINE OXIDOREDUCTASE N-TERMINAL DOMAIN-CONTAINING PROTEIN"/>
    <property type="match status" value="1"/>
</dbReference>
<comment type="catalytic activity">
    <reaction evidence="13">
        <text>pyranose + acceptor = pyranos-2-ulose + reduced acceptor.</text>
        <dbReference type="EC" id="1.1.99.29"/>
    </reaction>
</comment>
<evidence type="ECO:0000256" key="5">
    <source>
        <dbReference type="ARBA" id="ARBA00013177"/>
    </source>
</evidence>
<dbReference type="InterPro" id="IPR012132">
    <property type="entry name" value="GMC_OxRdtase"/>
</dbReference>
<reference evidence="21 22" key="1">
    <citation type="journal article" date="2018" name="Evol. Lett.">
        <title>Horizontal gene cluster transfer increased hallucinogenic mushroom diversity.</title>
        <authorList>
            <person name="Reynolds H.T."/>
            <person name="Vijayakumar V."/>
            <person name="Gluck-Thaler E."/>
            <person name="Korotkin H.B."/>
            <person name="Matheny P.B."/>
            <person name="Slot J.C."/>
        </authorList>
    </citation>
    <scope>NUCLEOTIDE SEQUENCE [LARGE SCALE GENOMIC DNA]</scope>
    <source>
        <strain evidence="21 22">2631</strain>
    </source>
</reference>
<dbReference type="PIRSF" id="PIRSF000137">
    <property type="entry name" value="Alcohol_oxidase"/>
    <property type="match status" value="1"/>
</dbReference>
<protein>
    <recommendedName>
        <fullName evidence="5">pyranose dehydrogenase (acceptor)</fullName>
        <ecNumber evidence="5">1.1.99.29</ecNumber>
    </recommendedName>
</protein>
<evidence type="ECO:0000256" key="19">
    <source>
        <dbReference type="PIRSR" id="PIRSR000137-2"/>
    </source>
</evidence>
<comment type="subunit">
    <text evidence="4">Monomer.</text>
</comment>
<comment type="caution">
    <text evidence="21">The sequence shown here is derived from an EMBL/GenBank/DDBJ whole genome shotgun (WGS) entry which is preliminary data.</text>
</comment>
<evidence type="ECO:0000256" key="10">
    <source>
        <dbReference type="ARBA" id="ARBA00023002"/>
    </source>
</evidence>
<dbReference type="PANTHER" id="PTHR11552">
    <property type="entry name" value="GLUCOSE-METHANOL-CHOLINE GMC OXIDOREDUCTASE"/>
    <property type="match status" value="1"/>
</dbReference>
<dbReference type="GO" id="GO:0005576">
    <property type="term" value="C:extracellular region"/>
    <property type="evidence" value="ECO:0007669"/>
    <property type="project" value="UniProtKB-SubCell"/>
</dbReference>
<dbReference type="AlphaFoldDB" id="A0A409XJY4"/>
<evidence type="ECO:0000256" key="9">
    <source>
        <dbReference type="ARBA" id="ARBA00022827"/>
    </source>
</evidence>
<evidence type="ECO:0000256" key="8">
    <source>
        <dbReference type="ARBA" id="ARBA00022729"/>
    </source>
</evidence>
<dbReference type="STRING" id="93625.A0A409XJY4"/>
<evidence type="ECO:0000313" key="21">
    <source>
        <dbReference type="EMBL" id="PPQ91036.1"/>
    </source>
</evidence>
<comment type="catalytic activity">
    <reaction evidence="14">
        <text>pyranose + acceptor = pyranos-2,3-diulose + reduced acceptor.</text>
        <dbReference type="EC" id="1.1.99.29"/>
    </reaction>
</comment>
<evidence type="ECO:0000256" key="13">
    <source>
        <dbReference type="ARBA" id="ARBA00033986"/>
    </source>
</evidence>
<keyword evidence="6" id="KW-0964">Secreted</keyword>
<dbReference type="EC" id="1.1.99.29" evidence="5"/>
<comment type="similarity">
    <text evidence="3">Belongs to the GMC oxidoreductase family.</text>
</comment>
<evidence type="ECO:0000256" key="11">
    <source>
        <dbReference type="ARBA" id="ARBA00023180"/>
    </source>
</evidence>
<evidence type="ECO:0000313" key="22">
    <source>
        <dbReference type="Proteomes" id="UP000283269"/>
    </source>
</evidence>
<dbReference type="InterPro" id="IPR007867">
    <property type="entry name" value="GMC_OxRtase_C"/>
</dbReference>
<dbReference type="EMBL" id="NHYD01001492">
    <property type="protein sequence ID" value="PPQ91036.1"/>
    <property type="molecule type" value="Genomic_DNA"/>
</dbReference>
<dbReference type="PROSITE" id="PS00624">
    <property type="entry name" value="GMC_OXRED_2"/>
    <property type="match status" value="1"/>
</dbReference>
<comment type="catalytic activity">
    <reaction evidence="16">
        <text>a pyranoside + acceptor = a pyranosid-3-ulose + reduced acceptor.</text>
        <dbReference type="EC" id="1.1.99.29"/>
    </reaction>
</comment>
<dbReference type="SUPFAM" id="SSF54373">
    <property type="entry name" value="FAD-linked reductases, C-terminal domain"/>
    <property type="match status" value="1"/>
</dbReference>
<evidence type="ECO:0000256" key="15">
    <source>
        <dbReference type="ARBA" id="ARBA00034029"/>
    </source>
</evidence>
<feature type="active site" description="Proton donor" evidence="18">
    <location>
        <position position="565"/>
    </location>
</feature>
<evidence type="ECO:0000256" key="7">
    <source>
        <dbReference type="ARBA" id="ARBA00022630"/>
    </source>
</evidence>
<accession>A0A409XJY4</accession>
<dbReference type="Proteomes" id="UP000283269">
    <property type="component" value="Unassembled WGS sequence"/>
</dbReference>